<dbReference type="PANTHER" id="PTHR35797:SF1">
    <property type="entry name" value="PROTEASE"/>
    <property type="match status" value="1"/>
</dbReference>
<evidence type="ECO:0000259" key="2">
    <source>
        <dbReference type="Pfam" id="PF02517"/>
    </source>
</evidence>
<organism evidence="3">
    <name type="scientific">marine sediment metagenome</name>
    <dbReference type="NCBI Taxonomy" id="412755"/>
    <lineage>
        <taxon>unclassified sequences</taxon>
        <taxon>metagenomes</taxon>
        <taxon>ecological metagenomes</taxon>
    </lineage>
</organism>
<reference evidence="3" key="1">
    <citation type="journal article" date="2014" name="Front. Microbiol.">
        <title>High frequency of phylogenetically diverse reductive dehalogenase-homologous genes in deep subseafloor sedimentary metagenomes.</title>
        <authorList>
            <person name="Kawai M."/>
            <person name="Futagami T."/>
            <person name="Toyoda A."/>
            <person name="Takaki Y."/>
            <person name="Nishi S."/>
            <person name="Hori S."/>
            <person name="Arai W."/>
            <person name="Tsubouchi T."/>
            <person name="Morono Y."/>
            <person name="Uchiyama I."/>
            <person name="Ito T."/>
            <person name="Fujiyama A."/>
            <person name="Inagaki F."/>
            <person name="Takami H."/>
        </authorList>
    </citation>
    <scope>NUCLEOTIDE SEQUENCE</scope>
    <source>
        <strain evidence="3">Expedition CK06-06</strain>
    </source>
</reference>
<dbReference type="GO" id="GO:0004175">
    <property type="term" value="F:endopeptidase activity"/>
    <property type="evidence" value="ECO:0007669"/>
    <property type="project" value="UniProtKB-ARBA"/>
</dbReference>
<keyword evidence="1" id="KW-1133">Transmembrane helix</keyword>
<accession>X0USV2</accession>
<keyword evidence="1" id="KW-0472">Membrane</keyword>
<feature type="transmembrane region" description="Helical" evidence="1">
    <location>
        <begin position="50"/>
        <end position="69"/>
    </location>
</feature>
<evidence type="ECO:0000256" key="1">
    <source>
        <dbReference type="SAM" id="Phobius"/>
    </source>
</evidence>
<proteinExistence type="predicted"/>
<feature type="non-terminal residue" evidence="3">
    <location>
        <position position="198"/>
    </location>
</feature>
<comment type="caution">
    <text evidence="3">The sequence shown here is derived from an EMBL/GenBank/DDBJ whole genome shotgun (WGS) entry which is preliminary data.</text>
</comment>
<dbReference type="AlphaFoldDB" id="X0USV2"/>
<protein>
    <recommendedName>
        <fullName evidence="2">CAAX prenyl protease 2/Lysostaphin resistance protein A-like domain-containing protein</fullName>
    </recommendedName>
</protein>
<feature type="transmembrane region" description="Helical" evidence="1">
    <location>
        <begin position="157"/>
        <end position="176"/>
    </location>
</feature>
<dbReference type="Pfam" id="PF02517">
    <property type="entry name" value="Rce1-like"/>
    <property type="match status" value="1"/>
</dbReference>
<name>X0USV2_9ZZZZ</name>
<feature type="transmembrane region" description="Helical" evidence="1">
    <location>
        <begin position="89"/>
        <end position="106"/>
    </location>
</feature>
<dbReference type="InterPro" id="IPR003675">
    <property type="entry name" value="Rce1/LyrA-like_dom"/>
</dbReference>
<feature type="transmembrane region" description="Helical" evidence="1">
    <location>
        <begin position="12"/>
        <end position="29"/>
    </location>
</feature>
<keyword evidence="1" id="KW-0812">Transmembrane</keyword>
<sequence>MGGNLQSLNPLVIIGSFGPFVAGFSITYKERGIYGVRSLWRKGWHCEKKLYLIISLALIPIILGLALFLTNFSEDIKISSFLTGYRMQYGYLFFEILTIFFFGGPFQEEFGWRGYALNRLQSKWNAFESSIILGSIWSIWHFPLFFIPGTIYENQSFFSFTSSVLALSIFFTWLYNNSNGSILVSMLFHTSINATQVI</sequence>
<dbReference type="PANTHER" id="PTHR35797">
    <property type="entry name" value="PROTEASE-RELATED"/>
    <property type="match status" value="1"/>
</dbReference>
<dbReference type="InterPro" id="IPR042150">
    <property type="entry name" value="MmRce1-like"/>
</dbReference>
<dbReference type="GO" id="GO:0080120">
    <property type="term" value="P:CAAX-box protein maturation"/>
    <property type="evidence" value="ECO:0007669"/>
    <property type="project" value="UniProtKB-ARBA"/>
</dbReference>
<feature type="transmembrane region" description="Helical" evidence="1">
    <location>
        <begin position="127"/>
        <end position="151"/>
    </location>
</feature>
<feature type="domain" description="CAAX prenyl protease 2/Lysostaphin resistance protein A-like" evidence="2">
    <location>
        <begin position="96"/>
        <end position="194"/>
    </location>
</feature>
<gene>
    <name evidence="3" type="ORF">S01H1_27653</name>
</gene>
<evidence type="ECO:0000313" key="3">
    <source>
        <dbReference type="EMBL" id="GAF91515.1"/>
    </source>
</evidence>
<dbReference type="EMBL" id="BARS01016858">
    <property type="protein sequence ID" value="GAF91515.1"/>
    <property type="molecule type" value="Genomic_DNA"/>
</dbReference>